<gene>
    <name evidence="10" type="ORF">LC0644_1762</name>
</gene>
<keyword evidence="5 10" id="KW-0808">Transferase</keyword>
<dbReference type="Proteomes" id="UP000032552">
    <property type="component" value="Unassembled WGS sequence"/>
</dbReference>
<evidence type="ECO:0000256" key="5">
    <source>
        <dbReference type="ARBA" id="ARBA00022679"/>
    </source>
</evidence>
<dbReference type="RefSeq" id="WP_045625389.1">
    <property type="nucleotide sequence ID" value="NZ_BAYM01000099.1"/>
</dbReference>
<dbReference type="InterPro" id="IPR001497">
    <property type="entry name" value="MethylDNA_cys_MeTrfase_AS"/>
</dbReference>
<evidence type="ECO:0000313" key="10">
    <source>
        <dbReference type="EMBL" id="GAN37173.1"/>
    </source>
</evidence>
<keyword evidence="4 10" id="KW-0489">Methyltransferase</keyword>
<dbReference type="Gene3D" id="1.10.10.10">
    <property type="entry name" value="Winged helix-like DNA-binding domain superfamily/Winged helix DNA-binding domain"/>
    <property type="match status" value="1"/>
</dbReference>
<dbReference type="EMBL" id="BAYM01000099">
    <property type="protein sequence ID" value="GAN37173.1"/>
    <property type="molecule type" value="Genomic_DNA"/>
</dbReference>
<evidence type="ECO:0000256" key="4">
    <source>
        <dbReference type="ARBA" id="ARBA00022603"/>
    </source>
</evidence>
<comment type="caution">
    <text evidence="10">The sequence shown here is derived from an EMBL/GenBank/DDBJ whole genome shotgun (WGS) entry which is preliminary data.</text>
</comment>
<dbReference type="AlphaFoldDB" id="A0A0C9QEX2"/>
<dbReference type="FunFam" id="1.10.10.10:FF:000214">
    <property type="entry name" value="Methylated-DNA--protein-cysteine methyltransferase"/>
    <property type="match status" value="1"/>
</dbReference>
<dbReference type="SUPFAM" id="SSF46767">
    <property type="entry name" value="Methylated DNA-protein cysteine methyltransferase, C-terminal domain"/>
    <property type="match status" value="1"/>
</dbReference>
<keyword evidence="6" id="KW-0227">DNA damage</keyword>
<evidence type="ECO:0000313" key="11">
    <source>
        <dbReference type="Proteomes" id="UP000032552"/>
    </source>
</evidence>
<sequence length="163" mass="17776">MQYTRLAMPNHAYFIVADQGKLAFVGSPDAPLSEAADYVSGSLEFNQEEMLPFQNAIDDYLTGKAQTITVPVTYHGTPLQEAVWQYLQTIPYGETRTYAQVAVAVGHPHAFQAVGSAVGKNPVMIAVPCHRVLRKDGGLGGFRGGLPMKRDLLALEQGQRPIF</sequence>
<evidence type="ECO:0000256" key="8">
    <source>
        <dbReference type="ARBA" id="ARBA00049348"/>
    </source>
</evidence>
<organism evidence="10 11">
    <name type="scientific">Lacticaseibacillus paracasei NRIC 0644</name>
    <dbReference type="NCBI Taxonomy" id="1435038"/>
    <lineage>
        <taxon>Bacteria</taxon>
        <taxon>Bacillati</taxon>
        <taxon>Bacillota</taxon>
        <taxon>Bacilli</taxon>
        <taxon>Lactobacillales</taxon>
        <taxon>Lactobacillaceae</taxon>
        <taxon>Lacticaseibacillus</taxon>
    </lineage>
</organism>
<evidence type="ECO:0000256" key="6">
    <source>
        <dbReference type="ARBA" id="ARBA00022763"/>
    </source>
</evidence>
<dbReference type="PANTHER" id="PTHR10815">
    <property type="entry name" value="METHYLATED-DNA--PROTEIN-CYSTEINE METHYLTRANSFERASE"/>
    <property type="match status" value="1"/>
</dbReference>
<dbReference type="Pfam" id="PF01035">
    <property type="entry name" value="DNA_binding_1"/>
    <property type="match status" value="1"/>
</dbReference>
<evidence type="ECO:0000256" key="1">
    <source>
        <dbReference type="ARBA" id="ARBA00001286"/>
    </source>
</evidence>
<comment type="similarity">
    <text evidence="2">Belongs to the MGMT family.</text>
</comment>
<dbReference type="PANTHER" id="PTHR10815:SF12">
    <property type="entry name" value="METHYLATED-DNA--PROTEIN-CYSTEINE METHYLTRANSFERASE, INDUCIBLE"/>
    <property type="match status" value="1"/>
</dbReference>
<accession>A0A0C9QEX2</accession>
<evidence type="ECO:0000259" key="9">
    <source>
        <dbReference type="Pfam" id="PF01035"/>
    </source>
</evidence>
<dbReference type="InterPro" id="IPR036388">
    <property type="entry name" value="WH-like_DNA-bd_sf"/>
</dbReference>
<dbReference type="GO" id="GO:0006281">
    <property type="term" value="P:DNA repair"/>
    <property type="evidence" value="ECO:0007669"/>
    <property type="project" value="UniProtKB-KW"/>
</dbReference>
<reference evidence="11" key="1">
    <citation type="submission" date="2014-05" db="EMBL/GenBank/DDBJ databases">
        <title>Whole genome sequencing of Lactobacillus casei NRIC0644.</title>
        <authorList>
            <person name="Atarashi H."/>
            <person name="Yoshida Y."/>
            <person name="Fujimura S."/>
            <person name="Tanaka N."/>
            <person name="Shiwa Y."/>
            <person name="Yoshikawa H."/>
            <person name="Okada S."/>
            <person name="Nakagawa J."/>
        </authorList>
    </citation>
    <scope>NUCLEOTIDE SEQUENCE [LARGE SCALE GENOMIC DNA]</scope>
    <source>
        <strain evidence="11">NRIC0644</strain>
    </source>
</reference>
<evidence type="ECO:0000256" key="2">
    <source>
        <dbReference type="ARBA" id="ARBA00008711"/>
    </source>
</evidence>
<dbReference type="CDD" id="cd06445">
    <property type="entry name" value="ATase"/>
    <property type="match status" value="1"/>
</dbReference>
<feature type="domain" description="Methylated-DNA-[protein]-cysteine S-methyltransferase DNA binding" evidence="9">
    <location>
        <begin position="79"/>
        <end position="157"/>
    </location>
</feature>
<dbReference type="GO" id="GO:0032259">
    <property type="term" value="P:methylation"/>
    <property type="evidence" value="ECO:0007669"/>
    <property type="project" value="UniProtKB-KW"/>
</dbReference>
<dbReference type="InterPro" id="IPR014048">
    <property type="entry name" value="MethylDNA_cys_MeTrfase_DNA-bd"/>
</dbReference>
<keyword evidence="7" id="KW-0234">DNA repair</keyword>
<evidence type="ECO:0000256" key="7">
    <source>
        <dbReference type="ARBA" id="ARBA00023204"/>
    </source>
</evidence>
<evidence type="ECO:0000256" key="3">
    <source>
        <dbReference type="ARBA" id="ARBA00011918"/>
    </source>
</evidence>
<dbReference type="NCBIfam" id="TIGR00589">
    <property type="entry name" value="ogt"/>
    <property type="match status" value="1"/>
</dbReference>
<dbReference type="EC" id="2.1.1.63" evidence="3"/>
<comment type="catalytic activity">
    <reaction evidence="8">
        <text>a 6-O-methyl-2'-deoxyguanosine in DNA + L-cysteinyl-[protein] = S-methyl-L-cysteinyl-[protein] + a 2'-deoxyguanosine in DNA</text>
        <dbReference type="Rhea" id="RHEA:24000"/>
        <dbReference type="Rhea" id="RHEA-COMP:10131"/>
        <dbReference type="Rhea" id="RHEA-COMP:10132"/>
        <dbReference type="Rhea" id="RHEA-COMP:11367"/>
        <dbReference type="Rhea" id="RHEA-COMP:11368"/>
        <dbReference type="ChEBI" id="CHEBI:29950"/>
        <dbReference type="ChEBI" id="CHEBI:82612"/>
        <dbReference type="ChEBI" id="CHEBI:85445"/>
        <dbReference type="ChEBI" id="CHEBI:85448"/>
        <dbReference type="EC" id="2.1.1.63"/>
    </reaction>
</comment>
<dbReference type="InterPro" id="IPR036217">
    <property type="entry name" value="MethylDNA_cys_MeTrfase_DNAb"/>
</dbReference>
<dbReference type="GO" id="GO:0003908">
    <property type="term" value="F:methylated-DNA-[protein]-cysteine S-methyltransferase activity"/>
    <property type="evidence" value="ECO:0007669"/>
    <property type="project" value="UniProtKB-EC"/>
</dbReference>
<comment type="catalytic activity">
    <reaction evidence="1">
        <text>a 4-O-methyl-thymidine in DNA + L-cysteinyl-[protein] = a thymidine in DNA + S-methyl-L-cysteinyl-[protein]</text>
        <dbReference type="Rhea" id="RHEA:53428"/>
        <dbReference type="Rhea" id="RHEA-COMP:10131"/>
        <dbReference type="Rhea" id="RHEA-COMP:10132"/>
        <dbReference type="Rhea" id="RHEA-COMP:13555"/>
        <dbReference type="Rhea" id="RHEA-COMP:13556"/>
        <dbReference type="ChEBI" id="CHEBI:29950"/>
        <dbReference type="ChEBI" id="CHEBI:82612"/>
        <dbReference type="ChEBI" id="CHEBI:137386"/>
        <dbReference type="ChEBI" id="CHEBI:137387"/>
        <dbReference type="EC" id="2.1.1.63"/>
    </reaction>
</comment>
<name>A0A0C9QEX2_LACPA</name>
<dbReference type="PROSITE" id="PS00374">
    <property type="entry name" value="MGMT"/>
    <property type="match status" value="1"/>
</dbReference>
<proteinExistence type="inferred from homology"/>
<protein>
    <recommendedName>
        <fullName evidence="3">methylated-DNA--[protein]-cysteine S-methyltransferase</fullName>
        <ecNumber evidence="3">2.1.1.63</ecNumber>
    </recommendedName>
</protein>